<protein>
    <submittedName>
        <fullName evidence="2">PBP1b-binding outer membrane lipoprotein LpoB</fullName>
    </submittedName>
</protein>
<accession>A0A9Q2CXL1</accession>
<keyword evidence="3" id="KW-1185">Reference proteome</keyword>
<keyword evidence="2" id="KW-0449">Lipoprotein</keyword>
<dbReference type="RefSeq" id="WP_183672724.1">
    <property type="nucleotide sequence ID" value="NZ_CBCRYX010000003.1"/>
</dbReference>
<feature type="signal peptide" evidence="1">
    <location>
        <begin position="1"/>
        <end position="22"/>
    </location>
</feature>
<gene>
    <name evidence="2" type="ORF">HNQ45_000149</name>
</gene>
<dbReference type="EMBL" id="JACHHF010000001">
    <property type="protein sequence ID" value="MBB5175291.1"/>
    <property type="molecule type" value="Genomic_DNA"/>
</dbReference>
<dbReference type="Proteomes" id="UP000579136">
    <property type="component" value="Unassembled WGS sequence"/>
</dbReference>
<evidence type="ECO:0000313" key="3">
    <source>
        <dbReference type="Proteomes" id="UP000579136"/>
    </source>
</evidence>
<sequence length="225" mass="25585">MKKILVSLLASSVLLSACSNDAEDAQKTEVKQEKSMTTETIINDSIDQNNDVLSYEEHGTLSIDDNEALEFFVTMDNDENVKFEVDNNESVYTFYDVDSEKKEVQNGKLEDTDTELNALNYIEIIESLKDLPEGELTTEDDLYVLTYNVLEVEDLSAISNNLSSYLEEYDTEELSLILKFNSDYQLVEAHVDGVFSEDDESYNVQGDVNFNDINNIDTIDMPNRE</sequence>
<proteinExistence type="predicted"/>
<keyword evidence="1" id="KW-0732">Signal</keyword>
<dbReference type="PROSITE" id="PS51257">
    <property type="entry name" value="PROKAR_LIPOPROTEIN"/>
    <property type="match status" value="1"/>
</dbReference>
<evidence type="ECO:0000313" key="2">
    <source>
        <dbReference type="EMBL" id="MBB5175291.1"/>
    </source>
</evidence>
<reference evidence="2 3" key="1">
    <citation type="submission" date="2020-08" db="EMBL/GenBank/DDBJ databases">
        <title>Genomic Encyclopedia of Type Strains, Phase IV (KMG-IV): sequencing the most valuable type-strain genomes for metagenomic binning, comparative biology and taxonomic classification.</title>
        <authorList>
            <person name="Goeker M."/>
        </authorList>
    </citation>
    <scope>NUCLEOTIDE SEQUENCE [LARGE SCALE GENOMIC DNA]</scope>
    <source>
        <strain evidence="2 3">DSM 19163</strain>
    </source>
</reference>
<name>A0A9Q2CXL1_9STAP</name>
<feature type="chain" id="PRO_5040241626" evidence="1">
    <location>
        <begin position="23"/>
        <end position="225"/>
    </location>
</feature>
<comment type="caution">
    <text evidence="2">The sequence shown here is derived from an EMBL/GenBank/DDBJ whole genome shotgun (WGS) entry which is preliminary data.</text>
</comment>
<dbReference type="AlphaFoldDB" id="A0A9Q2CXL1"/>
<evidence type="ECO:0000256" key="1">
    <source>
        <dbReference type="SAM" id="SignalP"/>
    </source>
</evidence>
<organism evidence="2 3">
    <name type="scientific">Nosocomiicoccus ampullae</name>
    <dbReference type="NCBI Taxonomy" id="489910"/>
    <lineage>
        <taxon>Bacteria</taxon>
        <taxon>Bacillati</taxon>
        <taxon>Bacillota</taxon>
        <taxon>Bacilli</taxon>
        <taxon>Bacillales</taxon>
        <taxon>Staphylococcaceae</taxon>
        <taxon>Nosocomiicoccus</taxon>
    </lineage>
</organism>